<dbReference type="InterPro" id="IPR015797">
    <property type="entry name" value="NUDIX_hydrolase-like_dom_sf"/>
</dbReference>
<feature type="domain" description="Nudix hydrolase" evidence="3">
    <location>
        <begin position="1"/>
        <end position="133"/>
    </location>
</feature>
<dbReference type="SUPFAM" id="SSF55811">
    <property type="entry name" value="Nudix"/>
    <property type="match status" value="1"/>
</dbReference>
<proteinExistence type="predicted"/>
<dbReference type="PANTHER" id="PTHR43046:SF14">
    <property type="entry name" value="MUTT_NUDIX FAMILY PROTEIN"/>
    <property type="match status" value="1"/>
</dbReference>
<evidence type="ECO:0000313" key="4">
    <source>
        <dbReference type="EMBL" id="GAA4120771.1"/>
    </source>
</evidence>
<evidence type="ECO:0000313" key="5">
    <source>
        <dbReference type="Proteomes" id="UP001501495"/>
    </source>
</evidence>
<sequence>MGRHFGSVILVDPAGRVLLQERDEHPEIDPETWGFCGGHLEDDEAPLPGALRELAEETGVVLDPASLRLIAEVPLDRGPHRDDRAWVYAAPTRLTDDDIVLGEGRRIVFVEPDVTPSLPLSTLAGIVLPGFLESCAHAELARAASRG</sequence>
<dbReference type="PROSITE" id="PS51462">
    <property type="entry name" value="NUDIX"/>
    <property type="match status" value="1"/>
</dbReference>
<dbReference type="Proteomes" id="UP001501495">
    <property type="component" value="Unassembled WGS sequence"/>
</dbReference>
<dbReference type="EMBL" id="BAAAZH010000017">
    <property type="protein sequence ID" value="GAA4120771.1"/>
    <property type="molecule type" value="Genomic_DNA"/>
</dbReference>
<accession>A0ABP7XL65</accession>
<dbReference type="PANTHER" id="PTHR43046">
    <property type="entry name" value="GDP-MANNOSE MANNOSYL HYDROLASE"/>
    <property type="match status" value="1"/>
</dbReference>
<dbReference type="Pfam" id="PF00293">
    <property type="entry name" value="NUDIX"/>
    <property type="match status" value="1"/>
</dbReference>
<comment type="cofactor">
    <cofactor evidence="1">
        <name>Mg(2+)</name>
        <dbReference type="ChEBI" id="CHEBI:18420"/>
    </cofactor>
</comment>
<keyword evidence="5" id="KW-1185">Reference proteome</keyword>
<organism evidence="4 5">
    <name type="scientific">Nocardioides fonticola</name>
    <dbReference type="NCBI Taxonomy" id="450363"/>
    <lineage>
        <taxon>Bacteria</taxon>
        <taxon>Bacillati</taxon>
        <taxon>Actinomycetota</taxon>
        <taxon>Actinomycetes</taxon>
        <taxon>Propionibacteriales</taxon>
        <taxon>Nocardioidaceae</taxon>
        <taxon>Nocardioides</taxon>
    </lineage>
</organism>
<evidence type="ECO:0000256" key="1">
    <source>
        <dbReference type="ARBA" id="ARBA00001946"/>
    </source>
</evidence>
<reference evidence="5" key="1">
    <citation type="journal article" date="2019" name="Int. J. Syst. Evol. Microbiol.">
        <title>The Global Catalogue of Microorganisms (GCM) 10K type strain sequencing project: providing services to taxonomists for standard genome sequencing and annotation.</title>
        <authorList>
            <consortium name="The Broad Institute Genomics Platform"/>
            <consortium name="The Broad Institute Genome Sequencing Center for Infectious Disease"/>
            <person name="Wu L."/>
            <person name="Ma J."/>
        </authorList>
    </citation>
    <scope>NUCLEOTIDE SEQUENCE [LARGE SCALE GENOMIC DNA]</scope>
    <source>
        <strain evidence="5">JCM 16703</strain>
    </source>
</reference>
<dbReference type="Gene3D" id="3.90.79.10">
    <property type="entry name" value="Nucleoside Triphosphate Pyrophosphohydrolase"/>
    <property type="match status" value="1"/>
</dbReference>
<comment type="caution">
    <text evidence="4">The sequence shown here is derived from an EMBL/GenBank/DDBJ whole genome shotgun (WGS) entry which is preliminary data.</text>
</comment>
<protein>
    <recommendedName>
        <fullName evidence="3">Nudix hydrolase domain-containing protein</fullName>
    </recommendedName>
</protein>
<gene>
    <name evidence="4" type="ORF">GCM10022215_24790</name>
</gene>
<name>A0ABP7XL65_9ACTN</name>
<evidence type="ECO:0000256" key="2">
    <source>
        <dbReference type="ARBA" id="ARBA00022801"/>
    </source>
</evidence>
<dbReference type="InterPro" id="IPR000086">
    <property type="entry name" value="NUDIX_hydrolase_dom"/>
</dbReference>
<dbReference type="RefSeq" id="WP_344733717.1">
    <property type="nucleotide sequence ID" value="NZ_BAAAZH010000017.1"/>
</dbReference>
<evidence type="ECO:0000259" key="3">
    <source>
        <dbReference type="PROSITE" id="PS51462"/>
    </source>
</evidence>
<dbReference type="PROSITE" id="PS00893">
    <property type="entry name" value="NUDIX_BOX"/>
    <property type="match status" value="1"/>
</dbReference>
<dbReference type="InterPro" id="IPR020084">
    <property type="entry name" value="NUDIX_hydrolase_CS"/>
</dbReference>
<keyword evidence="2" id="KW-0378">Hydrolase</keyword>